<proteinExistence type="inferred from homology"/>
<accession>A0A9P8PBR9</accession>
<comment type="subunit">
    <text evidence="15">Cytoplasmic dynein consists of two catalytic heavy chains (HCs) and a number of non-catalytic subunits which present intermediate chains (ICs), light intermediate chains (LICs) and light chains (LCs).</text>
</comment>
<keyword evidence="13 15" id="KW-0206">Cytoskeleton</keyword>
<gene>
    <name evidence="16" type="ORF">OGAPHI_001673</name>
</gene>
<keyword evidence="4 15" id="KW-0813">Transport</keyword>
<dbReference type="GO" id="GO:0051028">
    <property type="term" value="P:mRNA transport"/>
    <property type="evidence" value="ECO:0007669"/>
    <property type="project" value="UniProtKB-KW"/>
</dbReference>
<evidence type="ECO:0000256" key="14">
    <source>
        <dbReference type="ARBA" id="ARBA00023242"/>
    </source>
</evidence>
<keyword evidence="9" id="KW-0811">Translocation</keyword>
<keyword evidence="8" id="KW-0653">Protein transport</keyword>
<evidence type="ECO:0000256" key="13">
    <source>
        <dbReference type="ARBA" id="ARBA00023212"/>
    </source>
</evidence>
<evidence type="ECO:0000256" key="12">
    <source>
        <dbReference type="ARBA" id="ARBA00023175"/>
    </source>
</evidence>
<dbReference type="GeneID" id="70233640"/>
<comment type="similarity">
    <text evidence="3 15">Belongs to the dynein light chain family.</text>
</comment>
<evidence type="ECO:0000256" key="15">
    <source>
        <dbReference type="RuleBase" id="RU365010"/>
    </source>
</evidence>
<dbReference type="Proteomes" id="UP000769157">
    <property type="component" value="Unassembled WGS sequence"/>
</dbReference>
<evidence type="ECO:0000256" key="9">
    <source>
        <dbReference type="ARBA" id="ARBA00023010"/>
    </source>
</evidence>
<dbReference type="InterPro" id="IPR001372">
    <property type="entry name" value="Dynein_light_chain_typ-1/2"/>
</dbReference>
<evidence type="ECO:0000256" key="6">
    <source>
        <dbReference type="ARBA" id="ARBA00022701"/>
    </source>
</evidence>
<keyword evidence="7" id="KW-0509">mRNA transport</keyword>
<dbReference type="FunFam" id="3.30.740.10:FF:000005">
    <property type="entry name" value="Dynein light chain"/>
    <property type="match status" value="1"/>
</dbReference>
<dbReference type="PANTHER" id="PTHR11886">
    <property type="entry name" value="DYNEIN LIGHT CHAIN"/>
    <property type="match status" value="1"/>
</dbReference>
<dbReference type="RefSeq" id="XP_046063460.1">
    <property type="nucleotide sequence ID" value="XM_046202459.1"/>
</dbReference>
<reference evidence="16" key="1">
    <citation type="journal article" date="2021" name="Open Biol.">
        <title>Shared evolutionary footprints suggest mitochondrial oxidative damage underlies multiple complex I losses in fungi.</title>
        <authorList>
            <person name="Schikora-Tamarit M.A."/>
            <person name="Marcet-Houben M."/>
            <person name="Nosek J."/>
            <person name="Gabaldon T."/>
        </authorList>
    </citation>
    <scope>NUCLEOTIDE SEQUENCE</scope>
    <source>
        <strain evidence="16">CBS6075</strain>
    </source>
</reference>
<evidence type="ECO:0000313" key="16">
    <source>
        <dbReference type="EMBL" id="KAH3669077.1"/>
    </source>
</evidence>
<organism evidence="16 17">
    <name type="scientific">Ogataea philodendri</name>
    <dbReference type="NCBI Taxonomy" id="1378263"/>
    <lineage>
        <taxon>Eukaryota</taxon>
        <taxon>Fungi</taxon>
        <taxon>Dikarya</taxon>
        <taxon>Ascomycota</taxon>
        <taxon>Saccharomycotina</taxon>
        <taxon>Pichiomycetes</taxon>
        <taxon>Pichiales</taxon>
        <taxon>Pichiaceae</taxon>
        <taxon>Ogataea</taxon>
    </lineage>
</organism>
<keyword evidence="17" id="KW-1185">Reference proteome</keyword>
<dbReference type="GO" id="GO:0007017">
    <property type="term" value="P:microtubule-based process"/>
    <property type="evidence" value="ECO:0007669"/>
    <property type="project" value="InterPro"/>
</dbReference>
<dbReference type="Pfam" id="PF01221">
    <property type="entry name" value="Dynein_light"/>
    <property type="match status" value="1"/>
</dbReference>
<keyword evidence="6 15" id="KW-0493">Microtubule</keyword>
<dbReference type="GO" id="GO:0005643">
    <property type="term" value="C:nuclear pore"/>
    <property type="evidence" value="ECO:0007669"/>
    <property type="project" value="UniProtKB-SubCell"/>
</dbReference>
<dbReference type="GO" id="GO:0005874">
    <property type="term" value="C:microtubule"/>
    <property type="evidence" value="ECO:0007669"/>
    <property type="project" value="UniProtKB-KW"/>
</dbReference>
<evidence type="ECO:0000256" key="5">
    <source>
        <dbReference type="ARBA" id="ARBA00022490"/>
    </source>
</evidence>
<dbReference type="GO" id="GO:0015031">
    <property type="term" value="P:protein transport"/>
    <property type="evidence" value="ECO:0007669"/>
    <property type="project" value="UniProtKB-KW"/>
</dbReference>
<dbReference type="PANTHER" id="PTHR11886:SF35">
    <property type="entry name" value="DYNEIN LIGHT CHAIN"/>
    <property type="match status" value="1"/>
</dbReference>
<evidence type="ECO:0000256" key="2">
    <source>
        <dbReference type="ARBA" id="ARBA00004567"/>
    </source>
</evidence>
<evidence type="ECO:0000256" key="7">
    <source>
        <dbReference type="ARBA" id="ARBA00022816"/>
    </source>
</evidence>
<dbReference type="GO" id="GO:0005868">
    <property type="term" value="C:cytoplasmic dynein complex"/>
    <property type="evidence" value="ECO:0007669"/>
    <property type="project" value="TreeGrafter"/>
</dbReference>
<comment type="function">
    <text evidence="15">Acts as one of several non-catalytic accessory components of the cytoplasmic dynein complex that are thought to be involved in linking dynein to cargos and to adapter proteins that regulate dynein function. Cytoplasmic dynein acts as a motor for the intracellular retrograde motility of vesicles and organelles along microtubules. May play a role in changing or maintaining the spatial distribution of cytoskeletal structures.</text>
</comment>
<dbReference type="Gene3D" id="3.30.740.10">
    <property type="entry name" value="Protein Inhibitor Of Neuronal Nitric Oxide Synthase"/>
    <property type="match status" value="1"/>
</dbReference>
<evidence type="ECO:0000256" key="11">
    <source>
        <dbReference type="ARBA" id="ARBA00023132"/>
    </source>
</evidence>
<comment type="subcellular location">
    <subcellularLocation>
        <location evidence="1 15">Cytoplasm</location>
        <location evidence="1 15">Cytoskeleton</location>
    </subcellularLocation>
    <subcellularLocation>
        <location evidence="2">Nucleus</location>
        <location evidence="2">Nuclear pore complex</location>
    </subcellularLocation>
</comment>
<dbReference type="OrthoDB" id="10033309at2759"/>
<dbReference type="SMART" id="SM01375">
    <property type="entry name" value="Dynein_light"/>
    <property type="match status" value="1"/>
</dbReference>
<evidence type="ECO:0000256" key="1">
    <source>
        <dbReference type="ARBA" id="ARBA00004245"/>
    </source>
</evidence>
<reference evidence="16" key="2">
    <citation type="submission" date="2021-01" db="EMBL/GenBank/DDBJ databases">
        <authorList>
            <person name="Schikora-Tamarit M.A."/>
        </authorList>
    </citation>
    <scope>NUCLEOTIDE SEQUENCE</scope>
    <source>
        <strain evidence="16">CBS6075</strain>
    </source>
</reference>
<evidence type="ECO:0000256" key="3">
    <source>
        <dbReference type="ARBA" id="ARBA00010156"/>
    </source>
</evidence>
<dbReference type="GO" id="GO:0045505">
    <property type="term" value="F:dynein intermediate chain binding"/>
    <property type="evidence" value="ECO:0007669"/>
    <property type="project" value="TreeGrafter"/>
</dbReference>
<evidence type="ECO:0000256" key="4">
    <source>
        <dbReference type="ARBA" id="ARBA00022448"/>
    </source>
</evidence>
<dbReference type="InterPro" id="IPR037177">
    <property type="entry name" value="DLC_sf"/>
</dbReference>
<keyword evidence="10 15" id="KW-0243">Dynein</keyword>
<keyword evidence="14" id="KW-0539">Nucleus</keyword>
<dbReference type="InterPro" id="IPR019763">
    <property type="entry name" value="Dynein_light_1/2_CS"/>
</dbReference>
<evidence type="ECO:0000256" key="10">
    <source>
        <dbReference type="ARBA" id="ARBA00023017"/>
    </source>
</evidence>
<keyword evidence="11" id="KW-0906">Nuclear pore complex</keyword>
<dbReference type="PROSITE" id="PS01239">
    <property type="entry name" value="DYNEIN_LIGHT_1"/>
    <property type="match status" value="1"/>
</dbReference>
<sequence length="73" mass="8676">MQQDIFQITERALDLYKKNAEISAYLKKELDKQYGSTWHCIVGKNFGSFVSHEAGYFIYFYIDDRAFQMFKTS</sequence>
<evidence type="ECO:0000256" key="8">
    <source>
        <dbReference type="ARBA" id="ARBA00022927"/>
    </source>
</evidence>
<evidence type="ECO:0000313" key="17">
    <source>
        <dbReference type="Proteomes" id="UP000769157"/>
    </source>
</evidence>
<dbReference type="SUPFAM" id="SSF54648">
    <property type="entry name" value="DLC"/>
    <property type="match status" value="1"/>
</dbReference>
<dbReference type="EMBL" id="JAEUBE010000143">
    <property type="protein sequence ID" value="KAH3669077.1"/>
    <property type="molecule type" value="Genomic_DNA"/>
</dbReference>
<protein>
    <recommendedName>
        <fullName evidence="15">Dynein light chain</fullName>
    </recommendedName>
</protein>
<comment type="caution">
    <text evidence="16">The sequence shown here is derived from an EMBL/GenBank/DDBJ whole genome shotgun (WGS) entry which is preliminary data.</text>
</comment>
<dbReference type="AlphaFoldDB" id="A0A9P8PBR9"/>
<keyword evidence="5 15" id="KW-0963">Cytoplasm</keyword>
<keyword evidence="12 15" id="KW-0505">Motor protein</keyword>
<name>A0A9P8PBR9_9ASCO</name>